<comment type="similarity">
    <text evidence="1">Belongs to the DprA/Smf family.</text>
</comment>
<evidence type="ECO:0000259" key="2">
    <source>
        <dbReference type="Pfam" id="PF02481"/>
    </source>
</evidence>
<protein>
    <submittedName>
        <fullName evidence="4">DNA protecting protein DprA</fullName>
    </submittedName>
</protein>
<dbReference type="InterPro" id="IPR057666">
    <property type="entry name" value="DrpA_SLOG"/>
</dbReference>
<dbReference type="NCBIfam" id="TIGR00732">
    <property type="entry name" value="dprA"/>
    <property type="match status" value="1"/>
</dbReference>
<dbReference type="GO" id="GO:0009294">
    <property type="term" value="P:DNA-mediated transformation"/>
    <property type="evidence" value="ECO:0007669"/>
    <property type="project" value="InterPro"/>
</dbReference>
<dbReference type="Pfam" id="PF02481">
    <property type="entry name" value="DNA_processg_A"/>
    <property type="match status" value="1"/>
</dbReference>
<feature type="domain" description="Smf/DprA SLOG" evidence="2">
    <location>
        <begin position="78"/>
        <end position="289"/>
    </location>
</feature>
<proteinExistence type="inferred from homology"/>
<dbReference type="InterPro" id="IPR036388">
    <property type="entry name" value="WH-like_DNA-bd_sf"/>
</dbReference>
<sequence length="363" mass="39959">MDDLKYWISIIKTGVVGPTRFKKLRGYFSDMEKAFSASFEELIEAGIDAKAAEEFISKRKNISPDGEMEKMEKERINAITLNDKQYPSLLKEIYDAPPVIFYKGNINILDEPGIGVVGSRRISSYGNQTTPFLVKPLAKNGMVITSGLALGVDAIAHSAALEVQGKTTAVLGSGLDKANIYPSHHRYLSDRIIEKNGVVISEYTIGTPPLNYNFPQRNRMISGLSLGVLIIEAAEKSGALITAKTALDQNREVFAVPGSVFSPTSRGAHDLLKKGAHLITSSDDILEILNFKKIVEFHENKKIIPETEEQKLILKNLTDEPIHIDSLCRNLKMGAPSLSSALMMMEMKGMVRNLGGSMYVIGR</sequence>
<dbReference type="Gene3D" id="3.40.50.450">
    <property type="match status" value="1"/>
</dbReference>
<dbReference type="STRING" id="1797985.A2Y83_02905"/>
<dbReference type="EMBL" id="MFFS01000043">
    <property type="protein sequence ID" value="OGF22012.1"/>
    <property type="molecule type" value="Genomic_DNA"/>
</dbReference>
<accession>A0A1F5S634</accession>
<evidence type="ECO:0000313" key="4">
    <source>
        <dbReference type="EMBL" id="OGF22012.1"/>
    </source>
</evidence>
<reference evidence="4 5" key="1">
    <citation type="journal article" date="2016" name="Nat. Commun.">
        <title>Thousands of microbial genomes shed light on interconnected biogeochemical processes in an aquifer system.</title>
        <authorList>
            <person name="Anantharaman K."/>
            <person name="Brown C.T."/>
            <person name="Hug L.A."/>
            <person name="Sharon I."/>
            <person name="Castelle C.J."/>
            <person name="Probst A.J."/>
            <person name="Thomas B.C."/>
            <person name="Singh A."/>
            <person name="Wilkins M.J."/>
            <person name="Karaoz U."/>
            <person name="Brodie E.L."/>
            <person name="Williams K.H."/>
            <person name="Hubbard S.S."/>
            <person name="Banfield J.F."/>
        </authorList>
    </citation>
    <scope>NUCLEOTIDE SEQUENCE [LARGE SCALE GENOMIC DNA]</scope>
</reference>
<evidence type="ECO:0000313" key="5">
    <source>
        <dbReference type="Proteomes" id="UP000178323"/>
    </source>
</evidence>
<dbReference type="Gene3D" id="1.10.10.10">
    <property type="entry name" value="Winged helix-like DNA-binding domain superfamily/Winged helix DNA-binding domain"/>
    <property type="match status" value="1"/>
</dbReference>
<feature type="domain" description="DprA winged helix" evidence="3">
    <location>
        <begin position="305"/>
        <end position="356"/>
    </location>
</feature>
<dbReference type="Proteomes" id="UP000178323">
    <property type="component" value="Unassembled WGS sequence"/>
</dbReference>
<dbReference type="Pfam" id="PF17782">
    <property type="entry name" value="WHD_DprA"/>
    <property type="match status" value="1"/>
</dbReference>
<evidence type="ECO:0000256" key="1">
    <source>
        <dbReference type="ARBA" id="ARBA00006525"/>
    </source>
</evidence>
<comment type="caution">
    <text evidence="4">The sequence shown here is derived from an EMBL/GenBank/DDBJ whole genome shotgun (WGS) entry which is preliminary data.</text>
</comment>
<dbReference type="AlphaFoldDB" id="A0A1F5S634"/>
<dbReference type="PANTHER" id="PTHR43022">
    <property type="entry name" value="PROTEIN SMF"/>
    <property type="match status" value="1"/>
</dbReference>
<dbReference type="InterPro" id="IPR010994">
    <property type="entry name" value="RuvA_2-like"/>
</dbReference>
<name>A0A1F5S634_9BACT</name>
<organism evidence="4 5">
    <name type="scientific">Candidatus Falkowbacteria bacterium RBG_13_39_14</name>
    <dbReference type="NCBI Taxonomy" id="1797985"/>
    <lineage>
        <taxon>Bacteria</taxon>
        <taxon>Candidatus Falkowiibacteriota</taxon>
    </lineage>
</organism>
<dbReference type="InterPro" id="IPR003488">
    <property type="entry name" value="DprA"/>
</dbReference>
<dbReference type="SUPFAM" id="SSF47781">
    <property type="entry name" value="RuvA domain 2-like"/>
    <property type="match status" value="1"/>
</dbReference>
<dbReference type="SUPFAM" id="SSF102405">
    <property type="entry name" value="MCP/YpsA-like"/>
    <property type="match status" value="1"/>
</dbReference>
<dbReference type="InterPro" id="IPR041614">
    <property type="entry name" value="DprA_WH"/>
</dbReference>
<evidence type="ECO:0000259" key="3">
    <source>
        <dbReference type="Pfam" id="PF17782"/>
    </source>
</evidence>
<dbReference type="PANTHER" id="PTHR43022:SF1">
    <property type="entry name" value="PROTEIN SMF"/>
    <property type="match status" value="1"/>
</dbReference>
<gene>
    <name evidence="4" type="ORF">A2Y83_02905</name>
</gene>